<proteinExistence type="predicted"/>
<organism evidence="4 5">
    <name type="scientific">Polyangium spumosum</name>
    <dbReference type="NCBI Taxonomy" id="889282"/>
    <lineage>
        <taxon>Bacteria</taxon>
        <taxon>Pseudomonadati</taxon>
        <taxon>Myxococcota</taxon>
        <taxon>Polyangia</taxon>
        <taxon>Polyangiales</taxon>
        <taxon>Polyangiaceae</taxon>
        <taxon>Polyangium</taxon>
    </lineage>
</organism>
<dbReference type="Pfam" id="PF00497">
    <property type="entry name" value="SBP_bac_3"/>
    <property type="match status" value="1"/>
</dbReference>
<evidence type="ECO:0000313" key="5">
    <source>
        <dbReference type="Proteomes" id="UP000440224"/>
    </source>
</evidence>
<evidence type="ECO:0000256" key="1">
    <source>
        <dbReference type="ARBA" id="ARBA00022729"/>
    </source>
</evidence>
<accession>A0A6N7PZ78</accession>
<feature type="domain" description="Solute-binding protein family 3/N-terminal" evidence="3">
    <location>
        <begin position="187"/>
        <end position="290"/>
    </location>
</feature>
<sequence>MQKRFAFTPALLAAAALSAAACDRRAPPPAPTSPITSVNDLMPGARVGVQRGTTGAFYAEDTLAPRGVEIVTFLKAPDMYNALEAGRIQAIINDLPISEDVVERKPALEIVQRIDNGEKYAFAVDKENTALLHGIDQALGNLFADGTYEAIFTKYFPGQPLPSSAGEATAVPFSGCPSLSTVQPKTLTIGSDIPYPPFEYFTESGETTGFDVELMEAVARELCLTPKWVNTNFDTIFTSLSAGRFDAVAAAVTAYAPEGSPSHATVEARQKIVSFTKPYYSALQALTVKASD</sequence>
<dbReference type="Proteomes" id="UP000440224">
    <property type="component" value="Unassembled WGS sequence"/>
</dbReference>
<protein>
    <submittedName>
        <fullName evidence="4">Transporter substrate-binding domain-containing protein</fullName>
    </submittedName>
</protein>
<dbReference type="RefSeq" id="WP_153824305.1">
    <property type="nucleotide sequence ID" value="NZ_WJIE01000018.1"/>
</dbReference>
<dbReference type="Gene3D" id="3.40.190.10">
    <property type="entry name" value="Periplasmic binding protein-like II"/>
    <property type="match status" value="3"/>
</dbReference>
<keyword evidence="1 2" id="KW-0732">Signal</keyword>
<dbReference type="PANTHER" id="PTHR35936">
    <property type="entry name" value="MEMBRANE-BOUND LYTIC MUREIN TRANSGLYCOSYLASE F"/>
    <property type="match status" value="1"/>
</dbReference>
<evidence type="ECO:0000256" key="2">
    <source>
        <dbReference type="SAM" id="SignalP"/>
    </source>
</evidence>
<feature type="chain" id="PRO_5027024555" evidence="2">
    <location>
        <begin position="22"/>
        <end position="292"/>
    </location>
</feature>
<name>A0A6N7PZ78_9BACT</name>
<dbReference type="OrthoDB" id="5419093at2"/>
<dbReference type="PANTHER" id="PTHR35936:SF38">
    <property type="entry name" value="GLUTAMINE-BINDING PERIPLASMIC PROTEIN"/>
    <property type="match status" value="1"/>
</dbReference>
<dbReference type="EMBL" id="WJIE01000018">
    <property type="protein sequence ID" value="MRG97522.1"/>
    <property type="molecule type" value="Genomic_DNA"/>
</dbReference>
<dbReference type="SUPFAM" id="SSF53850">
    <property type="entry name" value="Periplasmic binding protein-like II"/>
    <property type="match status" value="2"/>
</dbReference>
<dbReference type="PROSITE" id="PS51257">
    <property type="entry name" value="PROKAR_LIPOPROTEIN"/>
    <property type="match status" value="1"/>
</dbReference>
<evidence type="ECO:0000259" key="3">
    <source>
        <dbReference type="Pfam" id="PF00497"/>
    </source>
</evidence>
<keyword evidence="5" id="KW-1185">Reference proteome</keyword>
<reference evidence="4 5" key="1">
    <citation type="submission" date="2019-10" db="EMBL/GenBank/DDBJ databases">
        <title>A soil myxobacterium in the family Polyangiaceae.</title>
        <authorList>
            <person name="Li Y."/>
            <person name="Wang J."/>
        </authorList>
    </citation>
    <scope>NUCLEOTIDE SEQUENCE [LARGE SCALE GENOMIC DNA]</scope>
    <source>
        <strain evidence="4 5">DSM 14734</strain>
    </source>
</reference>
<dbReference type="InterPro" id="IPR001638">
    <property type="entry name" value="Solute-binding_3/MltF_N"/>
</dbReference>
<comment type="caution">
    <text evidence="4">The sequence shown here is derived from an EMBL/GenBank/DDBJ whole genome shotgun (WGS) entry which is preliminary data.</text>
</comment>
<feature type="signal peptide" evidence="2">
    <location>
        <begin position="1"/>
        <end position="21"/>
    </location>
</feature>
<dbReference type="AlphaFoldDB" id="A0A6N7PZ78"/>
<gene>
    <name evidence="4" type="ORF">GF068_37175</name>
</gene>
<evidence type="ECO:0000313" key="4">
    <source>
        <dbReference type="EMBL" id="MRG97522.1"/>
    </source>
</evidence>